<evidence type="ECO:0000313" key="2">
    <source>
        <dbReference type="Proteomes" id="UP000011529"/>
    </source>
</evidence>
<gene>
    <name evidence="1" type="ORF">RE6C_03809</name>
</gene>
<dbReference type="AlphaFoldDB" id="M2AEA0"/>
<reference evidence="1" key="2">
    <citation type="journal article" date="2013" name="Mar. Genomics">
        <title>Expression of sulfatases in Rhodopirellula baltica and the diversity of sulfatases in the genus Rhodopirellula.</title>
        <authorList>
            <person name="Wegner C.E."/>
            <person name="Richter-Heitmann T."/>
            <person name="Klindworth A."/>
            <person name="Klockow C."/>
            <person name="Richter M."/>
            <person name="Achstetter T."/>
            <person name="Glockner F.O."/>
            <person name="Harder J."/>
        </authorList>
    </citation>
    <scope>NUCLEOTIDE SEQUENCE [LARGE SCALE GENOMIC DNA]</scope>
    <source>
        <strain evidence="1">6C</strain>
    </source>
</reference>
<dbReference type="PATRIC" id="fig|1263867.3.peg.4069"/>
<dbReference type="Proteomes" id="UP000011529">
    <property type="component" value="Unassembled WGS sequence"/>
</dbReference>
<organism evidence="1 2">
    <name type="scientific">Rhodopirellula europaea 6C</name>
    <dbReference type="NCBI Taxonomy" id="1263867"/>
    <lineage>
        <taxon>Bacteria</taxon>
        <taxon>Pseudomonadati</taxon>
        <taxon>Planctomycetota</taxon>
        <taxon>Planctomycetia</taxon>
        <taxon>Pirellulales</taxon>
        <taxon>Pirellulaceae</taxon>
        <taxon>Rhodopirellula</taxon>
    </lineage>
</organism>
<reference evidence="1" key="1">
    <citation type="submission" date="2012-11" db="EMBL/GenBank/DDBJ databases">
        <title>Permanent draft genomes of Rhodopirellula europaea strain SH398 and 6C.</title>
        <authorList>
            <person name="Richter M."/>
            <person name="Richter-Heitmann T."/>
            <person name="Frank C."/>
            <person name="Harder J."/>
            <person name="Glockner F.O."/>
        </authorList>
    </citation>
    <scope>NUCLEOTIDE SEQUENCE</scope>
    <source>
        <strain evidence="1">6C</strain>
    </source>
</reference>
<keyword evidence="2" id="KW-1185">Reference proteome</keyword>
<sequence>MLIKHILSGKWLHSQIDLISDLVWIDDSLFQPARVQLISKREAVSP</sequence>
<evidence type="ECO:0000313" key="1">
    <source>
        <dbReference type="EMBL" id="EMB15450.1"/>
    </source>
</evidence>
<accession>M2AEA0</accession>
<dbReference type="EMBL" id="ANMO01000173">
    <property type="protein sequence ID" value="EMB15450.1"/>
    <property type="molecule type" value="Genomic_DNA"/>
</dbReference>
<protein>
    <submittedName>
        <fullName evidence="1">Uncharacterized protein</fullName>
    </submittedName>
</protein>
<name>M2AEA0_9BACT</name>
<comment type="caution">
    <text evidence="1">The sequence shown here is derived from an EMBL/GenBank/DDBJ whole genome shotgun (WGS) entry which is preliminary data.</text>
</comment>
<proteinExistence type="predicted"/>